<dbReference type="PANTHER" id="PTHR46401">
    <property type="entry name" value="GLYCOSYLTRANSFERASE WBBK-RELATED"/>
    <property type="match status" value="1"/>
</dbReference>
<dbReference type="GO" id="GO:0009103">
    <property type="term" value="P:lipopolysaccharide biosynthetic process"/>
    <property type="evidence" value="ECO:0007669"/>
    <property type="project" value="TreeGrafter"/>
</dbReference>
<evidence type="ECO:0000256" key="1">
    <source>
        <dbReference type="ARBA" id="ARBA00022679"/>
    </source>
</evidence>
<evidence type="ECO:0000313" key="4">
    <source>
        <dbReference type="EMBL" id="ROH89151.1"/>
    </source>
</evidence>
<dbReference type="RefSeq" id="WP_123212173.1">
    <property type="nucleotide sequence ID" value="NZ_RJVO01000005.1"/>
</dbReference>
<dbReference type="PANTHER" id="PTHR46401:SF2">
    <property type="entry name" value="GLYCOSYLTRANSFERASE WBBK-RELATED"/>
    <property type="match status" value="1"/>
</dbReference>
<dbReference type="SUPFAM" id="SSF53756">
    <property type="entry name" value="UDP-Glycosyltransferase/glycogen phosphorylase"/>
    <property type="match status" value="1"/>
</dbReference>
<evidence type="ECO:0000313" key="5">
    <source>
        <dbReference type="Proteomes" id="UP000282106"/>
    </source>
</evidence>
<dbReference type="Proteomes" id="UP000282106">
    <property type="component" value="Unassembled WGS sequence"/>
</dbReference>
<dbReference type="InterPro" id="IPR028098">
    <property type="entry name" value="Glyco_trans_4-like_N"/>
</dbReference>
<protein>
    <submittedName>
        <fullName evidence="4">Glycosyltransferase family 1 protein</fullName>
    </submittedName>
</protein>
<dbReference type="InterPro" id="IPR001296">
    <property type="entry name" value="Glyco_trans_1"/>
</dbReference>
<dbReference type="CDD" id="cd03809">
    <property type="entry name" value="GT4_MtfB-like"/>
    <property type="match status" value="1"/>
</dbReference>
<name>A0A3N0V976_9GAMM</name>
<dbReference type="Pfam" id="PF00534">
    <property type="entry name" value="Glycos_transf_1"/>
    <property type="match status" value="1"/>
</dbReference>
<comment type="caution">
    <text evidence="4">The sequence shown here is derived from an EMBL/GenBank/DDBJ whole genome shotgun (WGS) entry which is preliminary data.</text>
</comment>
<gene>
    <name evidence="4" type="ORF">ED208_12140</name>
</gene>
<sequence>MAPPQKRKLLINGRFASQQVTGVQRCAWELLHGIDRWLATDTGLAATLEVIVLLPRDALWDDQKFEVVTARRCGRLRGHAWEQLELPLYTRGCRLLNLCNTYPILASRPTVIFHDAAVFARPQGYTRAFVLWYRSLMRVARWRSSIQIATVSQFSKQELAGLGRLPAERIAVIPNGIDHWQAVEPNWEVLERLGLRRGEYLLAVGSQNPNKNTGALLQAFQQLDRTDLQLVLVGAANKAVFGHVGWQNQYGERLVWAGYVDDAALAALYSGAACFVFPSIYEGFGFPPLEAMYFGCPVVCSRAASLPEVVGDAALLCEPQRPEFIAEAIRTVLDETGRRERMSRLGREWVRRYRWRTSAQALMTLVDHGR</sequence>
<accession>A0A3N0V976</accession>
<dbReference type="Gene3D" id="3.40.50.2000">
    <property type="entry name" value="Glycogen Phosphorylase B"/>
    <property type="match status" value="2"/>
</dbReference>
<dbReference type="Pfam" id="PF13439">
    <property type="entry name" value="Glyco_transf_4"/>
    <property type="match status" value="1"/>
</dbReference>
<dbReference type="EMBL" id="RJVO01000005">
    <property type="protein sequence ID" value="ROH89151.1"/>
    <property type="molecule type" value="Genomic_DNA"/>
</dbReference>
<dbReference type="GO" id="GO:0016757">
    <property type="term" value="F:glycosyltransferase activity"/>
    <property type="evidence" value="ECO:0007669"/>
    <property type="project" value="InterPro"/>
</dbReference>
<reference evidence="4 5" key="1">
    <citation type="submission" date="2018-10" db="EMBL/GenBank/DDBJ databases">
        <authorList>
            <person name="Chen W.-M."/>
        </authorList>
    </citation>
    <scope>NUCLEOTIDE SEQUENCE [LARGE SCALE GENOMIC DNA]</scope>
    <source>
        <strain evidence="4 5">THS-13</strain>
    </source>
</reference>
<dbReference type="AlphaFoldDB" id="A0A3N0V976"/>
<feature type="domain" description="Glycosyltransferase subfamily 4-like N-terminal" evidence="3">
    <location>
        <begin position="113"/>
        <end position="179"/>
    </location>
</feature>
<feature type="domain" description="Glycosyl transferase family 1" evidence="2">
    <location>
        <begin position="199"/>
        <end position="349"/>
    </location>
</feature>
<keyword evidence="5" id="KW-1185">Reference proteome</keyword>
<dbReference type="InParanoid" id="A0A3N0V976"/>
<keyword evidence="1 4" id="KW-0808">Transferase</keyword>
<evidence type="ECO:0000259" key="2">
    <source>
        <dbReference type="Pfam" id="PF00534"/>
    </source>
</evidence>
<evidence type="ECO:0000259" key="3">
    <source>
        <dbReference type="Pfam" id="PF13439"/>
    </source>
</evidence>
<proteinExistence type="predicted"/>
<organism evidence="4 5">
    <name type="scientific">Stagnimonas aquatica</name>
    <dbReference type="NCBI Taxonomy" id="2689987"/>
    <lineage>
        <taxon>Bacteria</taxon>
        <taxon>Pseudomonadati</taxon>
        <taxon>Pseudomonadota</taxon>
        <taxon>Gammaproteobacteria</taxon>
        <taxon>Nevskiales</taxon>
        <taxon>Nevskiaceae</taxon>
        <taxon>Stagnimonas</taxon>
    </lineage>
</organism>